<feature type="transmembrane region" description="Helical" evidence="7">
    <location>
        <begin position="342"/>
        <end position="361"/>
    </location>
</feature>
<dbReference type="GO" id="GO:0016020">
    <property type="term" value="C:membrane"/>
    <property type="evidence" value="ECO:0007669"/>
    <property type="project" value="UniProtKB-SubCell"/>
</dbReference>
<feature type="transmembrane region" description="Helical" evidence="7">
    <location>
        <begin position="403"/>
        <end position="424"/>
    </location>
</feature>
<accession>A0A177EAR2</accession>
<feature type="transmembrane region" description="Helical" evidence="7">
    <location>
        <begin position="178"/>
        <end position="199"/>
    </location>
</feature>
<evidence type="ECO:0008006" key="10">
    <source>
        <dbReference type="Google" id="ProtNLM"/>
    </source>
</evidence>
<dbReference type="AlphaFoldDB" id="A0A177EAR2"/>
<evidence type="ECO:0000256" key="5">
    <source>
        <dbReference type="ARBA" id="ARBA00022989"/>
    </source>
</evidence>
<name>A0A177EAR2_9MICR</name>
<keyword evidence="9" id="KW-1185">Reference proteome</keyword>
<comment type="subcellular location">
    <subcellularLocation>
        <location evidence="1">Membrane</location>
        <topology evidence="1">Multi-pass membrane protein</topology>
    </subcellularLocation>
</comment>
<dbReference type="GO" id="GO:0015149">
    <property type="term" value="F:hexose transmembrane transporter activity"/>
    <property type="evidence" value="ECO:0007669"/>
    <property type="project" value="TreeGrafter"/>
</dbReference>
<dbReference type="OrthoDB" id="6612291at2759"/>
<feature type="transmembrane region" description="Helical" evidence="7">
    <location>
        <begin position="143"/>
        <end position="166"/>
    </location>
</feature>
<gene>
    <name evidence="8" type="ORF">NEDG_01172</name>
</gene>
<dbReference type="InterPro" id="IPR005828">
    <property type="entry name" value="MFS_sugar_transport-like"/>
</dbReference>
<dbReference type="InterPro" id="IPR036259">
    <property type="entry name" value="MFS_trans_sf"/>
</dbReference>
<dbReference type="GeneID" id="93647522"/>
<evidence type="ECO:0000313" key="8">
    <source>
        <dbReference type="EMBL" id="OAG29033.1"/>
    </source>
</evidence>
<dbReference type="RefSeq" id="XP_067543778.1">
    <property type="nucleotide sequence ID" value="XM_067688590.1"/>
</dbReference>
<evidence type="ECO:0000256" key="2">
    <source>
        <dbReference type="ARBA" id="ARBA00010992"/>
    </source>
</evidence>
<dbReference type="Proteomes" id="UP000185944">
    <property type="component" value="Unassembled WGS sequence"/>
</dbReference>
<evidence type="ECO:0000313" key="9">
    <source>
        <dbReference type="Proteomes" id="UP000185944"/>
    </source>
</evidence>
<keyword evidence="6 7" id="KW-0472">Membrane</keyword>
<organism evidence="8 9">
    <name type="scientific">Nematocida displodere</name>
    <dbReference type="NCBI Taxonomy" id="1805483"/>
    <lineage>
        <taxon>Eukaryota</taxon>
        <taxon>Fungi</taxon>
        <taxon>Fungi incertae sedis</taxon>
        <taxon>Microsporidia</taxon>
        <taxon>Nematocida</taxon>
    </lineage>
</organism>
<comment type="caution">
    <text evidence="8">The sequence shown here is derived from an EMBL/GenBank/DDBJ whole genome shotgun (WGS) entry which is preliminary data.</text>
</comment>
<feature type="transmembrane region" description="Helical" evidence="7">
    <location>
        <begin position="82"/>
        <end position="106"/>
    </location>
</feature>
<evidence type="ECO:0000256" key="4">
    <source>
        <dbReference type="ARBA" id="ARBA00022692"/>
    </source>
</evidence>
<evidence type="ECO:0000256" key="3">
    <source>
        <dbReference type="ARBA" id="ARBA00022448"/>
    </source>
</evidence>
<dbReference type="PANTHER" id="PTHR23503">
    <property type="entry name" value="SOLUTE CARRIER FAMILY 2"/>
    <property type="match status" value="1"/>
</dbReference>
<dbReference type="PRINTS" id="PR00171">
    <property type="entry name" value="SUGRTRNSPORT"/>
</dbReference>
<dbReference type="Gene3D" id="1.20.1250.20">
    <property type="entry name" value="MFS general substrate transporter like domains"/>
    <property type="match status" value="1"/>
</dbReference>
<feature type="transmembrane region" description="Helical" evidence="7">
    <location>
        <begin position="436"/>
        <end position="455"/>
    </location>
</feature>
<dbReference type="InterPro" id="IPR003663">
    <property type="entry name" value="Sugar/inositol_transpt"/>
</dbReference>
<dbReference type="InterPro" id="IPR045263">
    <property type="entry name" value="GLUT"/>
</dbReference>
<dbReference type="PANTHER" id="PTHR23503:SF8">
    <property type="entry name" value="FACILITATED GLUCOSE TRANSPORTER PROTEIN 1"/>
    <property type="match status" value="1"/>
</dbReference>
<dbReference type="Pfam" id="PF00083">
    <property type="entry name" value="Sugar_tr"/>
    <property type="match status" value="1"/>
</dbReference>
<dbReference type="VEuPathDB" id="MicrosporidiaDB:NEDG_01172"/>
<sequence length="478" mass="50996">MNETKASNVSLTKNNRRNIGPVSVKDMLATGGLLLLPFLFGMNIITIGIFASRKVVNGVIAQPSSIGAGHSGEIVKLAETAAWKYIVCGLFFGALLFSLALFIAGAFKKSAYPWFKPLFVASALLMAGGNTLSVLTGSKLVLIGARVVIGLGVGILCSLCNAYYAAILGKDRGNLVGVFHGLMITIGVFSSGQLVGMLGEEHNTWIFGIITVISLVSAGLSFFFVKAIPEPKPVSVESIDSNELPEMEMRATGSLSTDRPLRTAQPAQSNTEHQEVALIILACLGIHVIQQVSGINPILSESDLIFGGPAEAATKWSKVFFNCAGGLGSVLLMIIMRINPALFKYTVLTSSFGAGLAYVPLVLGMKQLGEWCAGLYVALFSMGLASLPWMLPSMILTNQMYISFASGLGPLANWLMSCVLLFEYRHMHEVIGSKVFIAGMLACFLGGVLGLLLLIKAEKVQKDKALLTSSNEEEKLFI</sequence>
<feature type="transmembrane region" description="Helical" evidence="7">
    <location>
        <begin position="205"/>
        <end position="225"/>
    </location>
</feature>
<dbReference type="EMBL" id="LTDL01000042">
    <property type="protein sequence ID" value="OAG29033.1"/>
    <property type="molecule type" value="Genomic_DNA"/>
</dbReference>
<feature type="transmembrane region" description="Helical" evidence="7">
    <location>
        <begin position="319"/>
        <end position="335"/>
    </location>
</feature>
<reference evidence="8 9" key="1">
    <citation type="submission" date="2016-02" db="EMBL/GenBank/DDBJ databases">
        <title>Discovery of a natural microsporidian pathogen with a broad tissue tropism in Caenorhabditis elegans.</title>
        <authorList>
            <person name="Luallen R.J."/>
            <person name="Reinke A.W."/>
            <person name="Tong L."/>
            <person name="Botts M.R."/>
            <person name="Felix M.-A."/>
            <person name="Troemel E.R."/>
        </authorList>
    </citation>
    <scope>NUCLEOTIDE SEQUENCE [LARGE SCALE GENOMIC DNA]</scope>
    <source>
        <strain evidence="8 9">JUm2807</strain>
    </source>
</reference>
<evidence type="ECO:0000256" key="1">
    <source>
        <dbReference type="ARBA" id="ARBA00004141"/>
    </source>
</evidence>
<keyword evidence="5 7" id="KW-1133">Transmembrane helix</keyword>
<evidence type="ECO:0000256" key="6">
    <source>
        <dbReference type="ARBA" id="ARBA00023136"/>
    </source>
</evidence>
<dbReference type="SUPFAM" id="SSF103473">
    <property type="entry name" value="MFS general substrate transporter"/>
    <property type="match status" value="1"/>
</dbReference>
<comment type="similarity">
    <text evidence="2">Belongs to the major facilitator superfamily. Sugar transporter (TC 2.A.1.1) family.</text>
</comment>
<proteinExistence type="inferred from homology"/>
<dbReference type="STRING" id="1805483.A0A177EAR2"/>
<keyword evidence="4 7" id="KW-0812">Transmembrane</keyword>
<feature type="transmembrane region" description="Helical" evidence="7">
    <location>
        <begin position="373"/>
        <end position="391"/>
    </location>
</feature>
<evidence type="ECO:0000256" key="7">
    <source>
        <dbReference type="SAM" id="Phobius"/>
    </source>
</evidence>
<keyword evidence="3" id="KW-0813">Transport</keyword>
<protein>
    <recommendedName>
        <fullName evidence="10">Major facilitator superfamily (MFS) profile domain-containing protein</fullName>
    </recommendedName>
</protein>
<feature type="transmembrane region" description="Helical" evidence="7">
    <location>
        <begin position="27"/>
        <end position="51"/>
    </location>
</feature>